<gene>
    <name evidence="1" type="ORF">A3A03_02180</name>
</gene>
<name>A0A1F6XLB1_9BACT</name>
<dbReference type="EMBL" id="MFUX01000003">
    <property type="protein sequence ID" value="OGI94959.1"/>
    <property type="molecule type" value="Genomic_DNA"/>
</dbReference>
<sequence length="167" mass="18618">MVKVHKLVPEQSPFHPVNLYPVEGTAVRVTCEFSGNVDPHPSWLQRTWPEPDFVMVRGKVEFATETVMLFDTDPPSPEQLMVYVLVAEAEKDSVPLFFGEVSPFQLLEHEVAFTVPHSGVIEVPPVTEKELEWPLISKERVGVTGTVVIEREIGSLQSLGVVPNCTL</sequence>
<dbReference type="AlphaFoldDB" id="A0A1F6XLB1"/>
<accession>A0A1F6XLB1</accession>
<proteinExistence type="predicted"/>
<organism evidence="1 2">
    <name type="scientific">Candidatus Nomurabacteria bacterium RIFCSPLOWO2_01_FULL_40_18</name>
    <dbReference type="NCBI Taxonomy" id="1801773"/>
    <lineage>
        <taxon>Bacteria</taxon>
        <taxon>Candidatus Nomuraibacteriota</taxon>
    </lineage>
</organism>
<reference evidence="1 2" key="1">
    <citation type="journal article" date="2016" name="Nat. Commun.">
        <title>Thousands of microbial genomes shed light on interconnected biogeochemical processes in an aquifer system.</title>
        <authorList>
            <person name="Anantharaman K."/>
            <person name="Brown C.T."/>
            <person name="Hug L.A."/>
            <person name="Sharon I."/>
            <person name="Castelle C.J."/>
            <person name="Probst A.J."/>
            <person name="Thomas B.C."/>
            <person name="Singh A."/>
            <person name="Wilkins M.J."/>
            <person name="Karaoz U."/>
            <person name="Brodie E.L."/>
            <person name="Williams K.H."/>
            <person name="Hubbard S.S."/>
            <person name="Banfield J.F."/>
        </authorList>
    </citation>
    <scope>NUCLEOTIDE SEQUENCE [LARGE SCALE GENOMIC DNA]</scope>
</reference>
<evidence type="ECO:0000313" key="2">
    <source>
        <dbReference type="Proteomes" id="UP000176629"/>
    </source>
</evidence>
<dbReference type="STRING" id="1801773.A3A03_02180"/>
<protein>
    <submittedName>
        <fullName evidence="1">Uncharacterized protein</fullName>
    </submittedName>
</protein>
<dbReference type="Proteomes" id="UP000176629">
    <property type="component" value="Unassembled WGS sequence"/>
</dbReference>
<evidence type="ECO:0000313" key="1">
    <source>
        <dbReference type="EMBL" id="OGI94959.1"/>
    </source>
</evidence>
<comment type="caution">
    <text evidence="1">The sequence shown here is derived from an EMBL/GenBank/DDBJ whole genome shotgun (WGS) entry which is preliminary data.</text>
</comment>